<evidence type="ECO:0000313" key="2">
    <source>
        <dbReference type="EMBL" id="JAA68385.1"/>
    </source>
</evidence>
<feature type="signal peptide" evidence="1">
    <location>
        <begin position="1"/>
        <end position="23"/>
    </location>
</feature>
<name>A0A0K8RB68_IXORI</name>
<proteinExistence type="evidence at transcript level"/>
<keyword evidence="1" id="KW-0732">Signal</keyword>
<dbReference type="EMBL" id="GADI01005423">
    <property type="protein sequence ID" value="JAA68385.1"/>
    <property type="molecule type" value="mRNA"/>
</dbReference>
<reference evidence="2" key="1">
    <citation type="submission" date="2012-12" db="EMBL/GenBank/DDBJ databases">
        <title>Identification and characterization of a phenylalanine ammonia-lyase gene family in Isatis indigotica Fort.</title>
        <authorList>
            <person name="Liu Q."/>
            <person name="Chen J."/>
            <person name="Zhou X."/>
            <person name="Di P."/>
            <person name="Xiao Y."/>
            <person name="Xuan H."/>
            <person name="Zhang L."/>
            <person name="Chen W."/>
        </authorList>
    </citation>
    <scope>NUCLEOTIDE SEQUENCE</scope>
    <source>
        <tissue evidence="2">Salivary gland</tissue>
    </source>
</reference>
<sequence length="124" mass="13205">MISTRTLLVAAALVLVCIAVSKAIPDVCRPVTITGSQGTGAFRNAADFLGQRCKAHYSANKSVTNLDGTWIGDVSKGAASCRVCCVHKNTTGHLTYSEMKAPTNFPCDKKKNKICNKNGLCVEK</sequence>
<accession>A0A0K8RB68</accession>
<dbReference type="AlphaFoldDB" id="A0A0K8RB68"/>
<protein>
    <submittedName>
        <fullName evidence="2">Putative ixostatin</fullName>
    </submittedName>
</protein>
<feature type="chain" id="PRO_5005517149" evidence="1">
    <location>
        <begin position="24"/>
        <end position="124"/>
    </location>
</feature>
<evidence type="ECO:0000256" key="1">
    <source>
        <dbReference type="SAM" id="SignalP"/>
    </source>
</evidence>
<organism evidence="2">
    <name type="scientific">Ixodes ricinus</name>
    <name type="common">Common tick</name>
    <name type="synonym">Acarus ricinus</name>
    <dbReference type="NCBI Taxonomy" id="34613"/>
    <lineage>
        <taxon>Eukaryota</taxon>
        <taxon>Metazoa</taxon>
        <taxon>Ecdysozoa</taxon>
        <taxon>Arthropoda</taxon>
        <taxon>Chelicerata</taxon>
        <taxon>Arachnida</taxon>
        <taxon>Acari</taxon>
        <taxon>Parasitiformes</taxon>
        <taxon>Ixodida</taxon>
        <taxon>Ixodoidea</taxon>
        <taxon>Ixodidae</taxon>
        <taxon>Ixodinae</taxon>
        <taxon>Ixodes</taxon>
    </lineage>
</organism>